<feature type="chain" id="PRO_5035235424" evidence="3">
    <location>
        <begin position="17"/>
        <end position="332"/>
    </location>
</feature>
<evidence type="ECO:0000256" key="2">
    <source>
        <dbReference type="PROSITE-ProRule" id="PRU00497"/>
    </source>
</evidence>
<evidence type="ECO:0000313" key="5">
    <source>
        <dbReference type="Proteomes" id="UP000719412"/>
    </source>
</evidence>
<keyword evidence="5" id="KW-1185">Reference proteome</keyword>
<feature type="signal peptide" evidence="3">
    <location>
        <begin position="1"/>
        <end position="16"/>
    </location>
</feature>
<accession>A0A8J6L9R0</accession>
<organism evidence="4 5">
    <name type="scientific">Tenebrio molitor</name>
    <name type="common">Yellow mealworm beetle</name>
    <dbReference type="NCBI Taxonomy" id="7067"/>
    <lineage>
        <taxon>Eukaryota</taxon>
        <taxon>Metazoa</taxon>
        <taxon>Ecdysozoa</taxon>
        <taxon>Arthropoda</taxon>
        <taxon>Hexapoda</taxon>
        <taxon>Insecta</taxon>
        <taxon>Pterygota</taxon>
        <taxon>Neoptera</taxon>
        <taxon>Endopterygota</taxon>
        <taxon>Coleoptera</taxon>
        <taxon>Polyphaga</taxon>
        <taxon>Cucujiformia</taxon>
        <taxon>Tenebrionidae</taxon>
        <taxon>Tenebrio</taxon>
    </lineage>
</organism>
<dbReference type="GO" id="GO:0008010">
    <property type="term" value="F:structural constituent of chitin-based larval cuticle"/>
    <property type="evidence" value="ECO:0007669"/>
    <property type="project" value="TreeGrafter"/>
</dbReference>
<dbReference type="PROSITE" id="PS51155">
    <property type="entry name" value="CHIT_BIND_RR_2"/>
    <property type="match status" value="1"/>
</dbReference>
<dbReference type="PROSITE" id="PS51257">
    <property type="entry name" value="PROKAR_LIPOPROTEIN"/>
    <property type="match status" value="1"/>
</dbReference>
<reference evidence="4" key="1">
    <citation type="journal article" date="2020" name="J Insects Food Feed">
        <title>The yellow mealworm (Tenebrio molitor) genome: a resource for the emerging insects as food and feed industry.</title>
        <authorList>
            <person name="Eriksson T."/>
            <person name="Andere A."/>
            <person name="Kelstrup H."/>
            <person name="Emery V."/>
            <person name="Picard C."/>
        </authorList>
    </citation>
    <scope>NUCLEOTIDE SEQUENCE</scope>
    <source>
        <strain evidence="4">Stoneville</strain>
        <tissue evidence="4">Whole head</tissue>
    </source>
</reference>
<evidence type="ECO:0000256" key="3">
    <source>
        <dbReference type="SAM" id="SignalP"/>
    </source>
</evidence>
<gene>
    <name evidence="4" type="ORF">GEV33_009305</name>
</gene>
<dbReference type="Pfam" id="PF00379">
    <property type="entry name" value="Chitin_bind_4"/>
    <property type="match status" value="1"/>
</dbReference>
<proteinExistence type="predicted"/>
<dbReference type="InterPro" id="IPR000618">
    <property type="entry name" value="Insect_cuticle"/>
</dbReference>
<dbReference type="InterPro" id="IPR050468">
    <property type="entry name" value="Cuticle_Struct_Prot"/>
</dbReference>
<comment type="caution">
    <text evidence="4">The sequence shown here is derived from an EMBL/GenBank/DDBJ whole genome shotgun (WGS) entry which is preliminary data.</text>
</comment>
<keyword evidence="3" id="KW-0732">Signal</keyword>
<reference evidence="4" key="2">
    <citation type="submission" date="2021-08" db="EMBL/GenBank/DDBJ databases">
        <authorList>
            <person name="Eriksson T."/>
        </authorList>
    </citation>
    <scope>NUCLEOTIDE SEQUENCE</scope>
    <source>
        <strain evidence="4">Stoneville</strain>
        <tissue evidence="4">Whole head</tissue>
    </source>
</reference>
<dbReference type="GO" id="GO:0062129">
    <property type="term" value="C:chitin-based extracellular matrix"/>
    <property type="evidence" value="ECO:0007669"/>
    <property type="project" value="TreeGrafter"/>
</dbReference>
<dbReference type="PROSITE" id="PS00233">
    <property type="entry name" value="CHIT_BIND_RR_1"/>
    <property type="match status" value="1"/>
</dbReference>
<protein>
    <submittedName>
        <fullName evidence="4">Uncharacterized protein</fullName>
    </submittedName>
</protein>
<dbReference type="InterPro" id="IPR031311">
    <property type="entry name" value="CHIT_BIND_RR_consensus"/>
</dbReference>
<evidence type="ECO:0000313" key="4">
    <source>
        <dbReference type="EMBL" id="KAH0813485.1"/>
    </source>
</evidence>
<dbReference type="Proteomes" id="UP000719412">
    <property type="component" value="Unassembled WGS sequence"/>
</dbReference>
<dbReference type="AlphaFoldDB" id="A0A8J6L9R0"/>
<name>A0A8J6L9R0_TENMO</name>
<sequence length="332" mass="36898">MKQVVLALALFGIAACARLDKDPERPVPPANIPVALPVSTPVDHRVNILVEHLVDTLVDRLVNTPEDRRVNILTEHLDDILVDRLVNTPADLLVALPIKPNYNFAYETGDGIQAQEEGYLKNAGSQDEAQAAQGSFSYTSPDGQQISVSYTADENGFQPQDLWNSTKPKKLVVDIKEMRDNIAVNLNSLNSNMELLMLVHNSSLEAMLLLLRLSSEAVLQHLKISLEVALQVLNNNLVVMPLPPNNNIVDLVDLNNKPVTVVTDTSPILTCDYECQDANMYVKVQFPNSSHRLDAPDLELEFVTVNVPMYGIENFMGWKLFHAQNVQSFPIQ</sequence>
<dbReference type="EMBL" id="JABDTM020025229">
    <property type="protein sequence ID" value="KAH0813485.1"/>
    <property type="molecule type" value="Genomic_DNA"/>
</dbReference>
<dbReference type="PANTHER" id="PTHR10380">
    <property type="entry name" value="CUTICLE PROTEIN"/>
    <property type="match status" value="1"/>
</dbReference>
<dbReference type="PRINTS" id="PR00947">
    <property type="entry name" value="CUTICLE"/>
</dbReference>
<keyword evidence="1 2" id="KW-0193">Cuticle</keyword>
<dbReference type="PANTHER" id="PTHR10380:SF230">
    <property type="entry name" value="CUTICULAR PROTEIN 47EE"/>
    <property type="match status" value="1"/>
</dbReference>
<evidence type="ECO:0000256" key="1">
    <source>
        <dbReference type="ARBA" id="ARBA00022460"/>
    </source>
</evidence>